<protein>
    <submittedName>
        <fullName evidence="1">PcfJ domain-containing protein</fullName>
    </submittedName>
</protein>
<dbReference type="Proteomes" id="UP000758652">
    <property type="component" value="Unassembled WGS sequence"/>
</dbReference>
<dbReference type="EMBL" id="JADCKL010000011">
    <property type="protein sequence ID" value="MBE5063934.1"/>
    <property type="molecule type" value="Genomic_DNA"/>
</dbReference>
<reference evidence="1 2" key="1">
    <citation type="submission" date="2020-10" db="EMBL/GenBank/DDBJ databases">
        <title>ChiBAC.</title>
        <authorList>
            <person name="Zenner C."/>
            <person name="Hitch T.C.A."/>
            <person name="Clavel T."/>
        </authorList>
    </citation>
    <scope>NUCLEOTIDE SEQUENCE [LARGE SCALE GENOMIC DNA]</scope>
    <source>
        <strain evidence="1 2">DSM 108991</strain>
    </source>
</reference>
<sequence>MNYRDKLLKIRALKPTEEMVAVAREKRKRSSNMGLSTEPQNYIFYRSCLEDGILKISLFLSEELNNGKYTPFYNVFLDYEKRRDLVYDCRNQKWKHSILYNLSFPENTSYAKEYAEEYTYEDYRDQIQEYVFRERNPLCAQDTWDSIVHFQEENRETARLRKEEKLSAQINRKMELVPALPGDWEKWVEKVGADKNYIFYDSGKNVRTGYCTYCEREVPIIKPKYNKAGRCSRCKKKVQYKSNGKRGTVFNKYEVYLIQKCGDGFVLRCFNVQKRYTMRNNAPDINCLERRRLFYSSDFTMEEYHYGWENWCMKWKKGRLRVGGLLFSHPIEYPEGRIYGKTIPSLSKHFFRHTGFIEFFRKEKSFCPEKYFETYVDMPSLEQLVKADLLGIVRDVLKGKSIALDETKTDLLGKLQINHAQLSRLRNGDCVERLKWLRYENETGKSLDDDLISWYIMRNMGPNSISFIKDRMSEIQVKNYLSRQAFENEEQVKDILHIWRDYLYMAEKLGWDTQDAIIYRARKLIQRHEEATRCLRRKGLKALTAEKEAAFPTIRQIYNSIRKKYEYCDEKETYAVLVPSGIEDLLEEGKCLNHCIDVNDIYLNRIADRETYILFLRKRENPLQPYYTLEVEPNGTVRQKRTYYNRQENDIDEINKFLKRWQKIIAKRLSDQDELWAKESKKKREEEFFKLRREEKMIFAGNYKGRLLADILKEDLMEVDEENPAA</sequence>
<dbReference type="Pfam" id="PF14284">
    <property type="entry name" value="PcfJ"/>
    <property type="match status" value="1"/>
</dbReference>
<name>A0ABR9RLU6_9FIRM</name>
<evidence type="ECO:0000313" key="1">
    <source>
        <dbReference type="EMBL" id="MBE5063934.1"/>
    </source>
</evidence>
<dbReference type="InterPro" id="IPR025586">
    <property type="entry name" value="PcfJ"/>
</dbReference>
<dbReference type="RefSeq" id="WP_226395344.1">
    <property type="nucleotide sequence ID" value="NZ_JADCKL010000011.1"/>
</dbReference>
<accession>A0ABR9RLU6</accession>
<gene>
    <name evidence="1" type="ORF">INF30_11785</name>
</gene>
<evidence type="ECO:0000313" key="2">
    <source>
        <dbReference type="Proteomes" id="UP000758652"/>
    </source>
</evidence>
<organism evidence="1 2">
    <name type="scientific">Claveliimonas monacensis</name>
    <dbReference type="NCBI Taxonomy" id="2779351"/>
    <lineage>
        <taxon>Bacteria</taxon>
        <taxon>Bacillati</taxon>
        <taxon>Bacillota</taxon>
        <taxon>Clostridia</taxon>
        <taxon>Lachnospirales</taxon>
        <taxon>Lachnospiraceae</taxon>
        <taxon>Claveliimonas</taxon>
    </lineage>
</organism>
<keyword evidence="2" id="KW-1185">Reference proteome</keyword>
<proteinExistence type="predicted"/>
<comment type="caution">
    <text evidence="1">The sequence shown here is derived from an EMBL/GenBank/DDBJ whole genome shotgun (WGS) entry which is preliminary data.</text>
</comment>